<dbReference type="EMBL" id="MHIB01000018">
    <property type="protein sequence ID" value="OGY44271.1"/>
    <property type="molecule type" value="Genomic_DNA"/>
</dbReference>
<comment type="caution">
    <text evidence="1">The sequence shown here is derived from an EMBL/GenBank/DDBJ whole genome shotgun (WGS) entry which is preliminary data.</text>
</comment>
<organism evidence="1 2">
    <name type="scientific">Candidatus Buchananbacteria bacterium RIFCSPHIGHO2_01_FULL_39_14</name>
    <dbReference type="NCBI Taxonomy" id="1797532"/>
    <lineage>
        <taxon>Bacteria</taxon>
        <taxon>Candidatus Buchananiibacteriota</taxon>
    </lineage>
</organism>
<dbReference type="STRING" id="1797532.A2729_04185"/>
<evidence type="ECO:0000313" key="2">
    <source>
        <dbReference type="Proteomes" id="UP000178930"/>
    </source>
</evidence>
<evidence type="ECO:0000313" key="1">
    <source>
        <dbReference type="EMBL" id="OGY44271.1"/>
    </source>
</evidence>
<dbReference type="AlphaFoldDB" id="A0A1G1XWC1"/>
<sequence>MGARQLLPSGIEPLVFTSSLRYPLFIVKLRASFIYLWGNFNDMSRPTTEYLVLEHKVIQIIDSLRSDFPGTITLTVSDETYAEMEYMLDLGTKLRNQEITEEMVKEQLRKLRCGEIQLPITGQEREYIATSALPNVVYFQDQQQKRVGELHFVKNPWEVRTLDDSFKPYATIIQEQYKPQNLTFPQ</sequence>
<reference evidence="1 2" key="1">
    <citation type="journal article" date="2016" name="Nat. Commun.">
        <title>Thousands of microbial genomes shed light on interconnected biogeochemical processes in an aquifer system.</title>
        <authorList>
            <person name="Anantharaman K."/>
            <person name="Brown C.T."/>
            <person name="Hug L.A."/>
            <person name="Sharon I."/>
            <person name="Castelle C.J."/>
            <person name="Probst A.J."/>
            <person name="Thomas B.C."/>
            <person name="Singh A."/>
            <person name="Wilkins M.J."/>
            <person name="Karaoz U."/>
            <person name="Brodie E.L."/>
            <person name="Williams K.H."/>
            <person name="Hubbard S.S."/>
            <person name="Banfield J.F."/>
        </authorList>
    </citation>
    <scope>NUCLEOTIDE SEQUENCE [LARGE SCALE GENOMIC DNA]</scope>
</reference>
<accession>A0A1G1XWC1</accession>
<dbReference type="Proteomes" id="UP000178930">
    <property type="component" value="Unassembled WGS sequence"/>
</dbReference>
<proteinExistence type="predicted"/>
<name>A0A1G1XWC1_9BACT</name>
<gene>
    <name evidence="1" type="ORF">A2729_04185</name>
</gene>
<protein>
    <submittedName>
        <fullName evidence="1">Uncharacterized protein</fullName>
    </submittedName>
</protein>